<evidence type="ECO:0000256" key="1">
    <source>
        <dbReference type="ARBA" id="ARBA00022999"/>
    </source>
</evidence>
<dbReference type="EMBL" id="DYDO01000003">
    <property type="protein sequence ID" value="DBA28733.1"/>
    <property type="molecule type" value="Genomic_DNA"/>
</dbReference>
<comment type="caution">
    <text evidence="5">The sequence shown here is derived from an EMBL/GenBank/DDBJ whole genome shotgun (WGS) entry which is preliminary data.</text>
</comment>
<feature type="region of interest" description="Disordered" evidence="3">
    <location>
        <begin position="83"/>
        <end position="103"/>
    </location>
</feature>
<evidence type="ECO:0000256" key="2">
    <source>
        <dbReference type="PROSITE-ProRule" id="PRU00191"/>
    </source>
</evidence>
<organism evidence="5 6">
    <name type="scientific">Pyxicephalus adspersus</name>
    <name type="common">African bullfrog</name>
    <dbReference type="NCBI Taxonomy" id="30357"/>
    <lineage>
        <taxon>Eukaryota</taxon>
        <taxon>Metazoa</taxon>
        <taxon>Chordata</taxon>
        <taxon>Craniata</taxon>
        <taxon>Vertebrata</taxon>
        <taxon>Euteleostomi</taxon>
        <taxon>Amphibia</taxon>
        <taxon>Batrachia</taxon>
        <taxon>Anura</taxon>
        <taxon>Neobatrachia</taxon>
        <taxon>Ranoidea</taxon>
        <taxon>Pyxicephalidae</taxon>
        <taxon>Pyxicephalinae</taxon>
        <taxon>Pyxicephalus</taxon>
    </lineage>
</organism>
<evidence type="ECO:0000313" key="6">
    <source>
        <dbReference type="Proteomes" id="UP001181693"/>
    </source>
</evidence>
<dbReference type="Proteomes" id="UP001181693">
    <property type="component" value="Unassembled WGS sequence"/>
</dbReference>
<dbReference type="SUPFAM" id="SSF55550">
    <property type="entry name" value="SH2 domain"/>
    <property type="match status" value="1"/>
</dbReference>
<proteinExistence type="predicted"/>
<protein>
    <recommendedName>
        <fullName evidence="4">SH2 domain-containing protein</fullName>
    </recommendedName>
</protein>
<dbReference type="GO" id="GO:0035591">
    <property type="term" value="F:signaling adaptor activity"/>
    <property type="evidence" value="ECO:0007669"/>
    <property type="project" value="InterPro"/>
</dbReference>
<reference evidence="5" key="1">
    <citation type="thesis" date="2020" institute="ProQuest LLC" country="789 East Eisenhower Parkway, Ann Arbor, MI, USA">
        <title>Comparative Genomics and Chromosome Evolution.</title>
        <authorList>
            <person name="Mudd A.B."/>
        </authorList>
    </citation>
    <scope>NUCLEOTIDE SEQUENCE</scope>
    <source>
        <strain evidence="5">1538</strain>
        <tissue evidence="5">Blood</tissue>
    </source>
</reference>
<keyword evidence="6" id="KW-1185">Reference proteome</keyword>
<dbReference type="SUPFAM" id="SSF50729">
    <property type="entry name" value="PH domain-like"/>
    <property type="match status" value="1"/>
</dbReference>
<dbReference type="GO" id="GO:0007169">
    <property type="term" value="P:cell surface receptor protein tyrosine kinase signaling pathway"/>
    <property type="evidence" value="ECO:0007669"/>
    <property type="project" value="TreeGrafter"/>
</dbReference>
<dbReference type="PANTHER" id="PTHR16186:SF10">
    <property type="entry name" value="SIGNAL-TRANSDUCING ADAPTOR PROTEIN 1"/>
    <property type="match status" value="1"/>
</dbReference>
<dbReference type="AlphaFoldDB" id="A0AAV3B271"/>
<feature type="domain" description="SH2" evidence="4">
    <location>
        <begin position="120"/>
        <end position="201"/>
    </location>
</feature>
<name>A0AAV3B271_PYXAD</name>
<sequence length="268" mass="30345">MYTDSIELQSLSSVTNGYPNQKQGTEVVLTLDKEEVIIKTETAEDAEEWKGFILTVVELSVPNWLTLLPGQLIRLKEVLEKETARRAEEKSPVPSPSRLSSDMPVAASYDDIGNPNAMPLCFHNVSRQEAADMLLKNESNGNLILRPGADCKNYAVTIREPSERSRSQVKHYRILKTDFGFTIELDKPVTLSSLDDVVNHFIFETRGKLKPYVSNIYDTHIEYAVKEDTQKTPFHSNVKKIVSQLTAEKFMPPQRLRENAYVNVFPGN</sequence>
<dbReference type="PROSITE" id="PS50001">
    <property type="entry name" value="SH2"/>
    <property type="match status" value="1"/>
</dbReference>
<evidence type="ECO:0000313" key="5">
    <source>
        <dbReference type="EMBL" id="DBA28733.1"/>
    </source>
</evidence>
<dbReference type="Gene3D" id="3.30.505.10">
    <property type="entry name" value="SH2 domain"/>
    <property type="match status" value="1"/>
</dbReference>
<evidence type="ECO:0000256" key="3">
    <source>
        <dbReference type="SAM" id="MobiDB-lite"/>
    </source>
</evidence>
<dbReference type="Pfam" id="PF00017">
    <property type="entry name" value="SH2"/>
    <property type="match status" value="1"/>
</dbReference>
<keyword evidence="1 2" id="KW-0727">SH2 domain</keyword>
<dbReference type="PANTHER" id="PTHR16186">
    <property type="entry name" value="SIGNAL-TRANSDUCING ADAPTOR PROTEIN-RELATED"/>
    <property type="match status" value="1"/>
</dbReference>
<dbReference type="GO" id="GO:0019901">
    <property type="term" value="F:protein kinase binding"/>
    <property type="evidence" value="ECO:0007669"/>
    <property type="project" value="TreeGrafter"/>
</dbReference>
<dbReference type="InterPro" id="IPR039111">
    <property type="entry name" value="STAP1/STAP2"/>
</dbReference>
<accession>A0AAV3B271</accession>
<dbReference type="InterPro" id="IPR036860">
    <property type="entry name" value="SH2_dom_sf"/>
</dbReference>
<dbReference type="InterPro" id="IPR011993">
    <property type="entry name" value="PH-like_dom_sf"/>
</dbReference>
<dbReference type="Gene3D" id="2.30.29.30">
    <property type="entry name" value="Pleckstrin-homology domain (PH domain)/Phosphotyrosine-binding domain (PTB)"/>
    <property type="match status" value="1"/>
</dbReference>
<evidence type="ECO:0000259" key="4">
    <source>
        <dbReference type="PROSITE" id="PS50001"/>
    </source>
</evidence>
<dbReference type="GO" id="GO:0050861">
    <property type="term" value="P:positive regulation of B cell receptor signaling pathway"/>
    <property type="evidence" value="ECO:0007669"/>
    <property type="project" value="TreeGrafter"/>
</dbReference>
<dbReference type="InterPro" id="IPR000980">
    <property type="entry name" value="SH2"/>
</dbReference>
<gene>
    <name evidence="5" type="ORF">GDO54_009039</name>
</gene>